<gene>
    <name evidence="1" type="ORF">L6452_44661</name>
</gene>
<reference evidence="2" key="1">
    <citation type="journal article" date="2022" name="Mol. Ecol. Resour.">
        <title>The genomes of chicory, endive, great burdock and yacon provide insights into Asteraceae palaeo-polyploidization history and plant inulin production.</title>
        <authorList>
            <person name="Fan W."/>
            <person name="Wang S."/>
            <person name="Wang H."/>
            <person name="Wang A."/>
            <person name="Jiang F."/>
            <person name="Liu H."/>
            <person name="Zhao H."/>
            <person name="Xu D."/>
            <person name="Zhang Y."/>
        </authorList>
    </citation>
    <scope>NUCLEOTIDE SEQUENCE [LARGE SCALE GENOMIC DNA]</scope>
    <source>
        <strain evidence="2">cv. Niubang</strain>
    </source>
</reference>
<evidence type="ECO:0000313" key="1">
    <source>
        <dbReference type="EMBL" id="KAI3666023.1"/>
    </source>
</evidence>
<dbReference type="EMBL" id="CM042064">
    <property type="protein sequence ID" value="KAI3666023.1"/>
    <property type="molecule type" value="Genomic_DNA"/>
</dbReference>
<accession>A0ACB8XH10</accession>
<proteinExistence type="predicted"/>
<organism evidence="1 2">
    <name type="scientific">Arctium lappa</name>
    <name type="common">Greater burdock</name>
    <name type="synonym">Lappa major</name>
    <dbReference type="NCBI Taxonomy" id="4217"/>
    <lineage>
        <taxon>Eukaryota</taxon>
        <taxon>Viridiplantae</taxon>
        <taxon>Streptophyta</taxon>
        <taxon>Embryophyta</taxon>
        <taxon>Tracheophyta</taxon>
        <taxon>Spermatophyta</taxon>
        <taxon>Magnoliopsida</taxon>
        <taxon>eudicotyledons</taxon>
        <taxon>Gunneridae</taxon>
        <taxon>Pentapetalae</taxon>
        <taxon>asterids</taxon>
        <taxon>campanulids</taxon>
        <taxon>Asterales</taxon>
        <taxon>Asteraceae</taxon>
        <taxon>Carduoideae</taxon>
        <taxon>Cardueae</taxon>
        <taxon>Arctiinae</taxon>
        <taxon>Arctium</taxon>
    </lineage>
</organism>
<protein>
    <submittedName>
        <fullName evidence="1">Uncharacterized protein</fullName>
    </submittedName>
</protein>
<evidence type="ECO:0000313" key="2">
    <source>
        <dbReference type="Proteomes" id="UP001055879"/>
    </source>
</evidence>
<comment type="caution">
    <text evidence="1">The sequence shown here is derived from an EMBL/GenBank/DDBJ whole genome shotgun (WGS) entry which is preliminary data.</text>
</comment>
<reference evidence="1 2" key="2">
    <citation type="journal article" date="2022" name="Mol. Ecol. Resour.">
        <title>The genomes of chicory, endive, great burdock and yacon provide insights into Asteraceae paleo-polyploidization history and plant inulin production.</title>
        <authorList>
            <person name="Fan W."/>
            <person name="Wang S."/>
            <person name="Wang H."/>
            <person name="Wang A."/>
            <person name="Jiang F."/>
            <person name="Liu H."/>
            <person name="Zhao H."/>
            <person name="Xu D."/>
            <person name="Zhang Y."/>
        </authorList>
    </citation>
    <scope>NUCLEOTIDE SEQUENCE [LARGE SCALE GENOMIC DNA]</scope>
    <source>
        <strain evidence="2">cv. Niubang</strain>
    </source>
</reference>
<sequence length="774" mass="84636">MLYNLCLFPSPEMMVFGHSATGGGFLPGKQQVFPVDYEADVSQRLLQASYSGDLKSAFDCIEDPYVDVNFVGAVSLKVRMAEVHCRNESENVVRFEYKDFKTDVTVLFVAVHTGNTTLVRKLLNRGADVNHKLFRGFSMTAAVREGHLEIFEILIKAGASQPCCEEALLEASCHGRGGKFIELLMASDMIRPHIAVHALVTACCRGFIDVVDVLLKCGIDVNASARVLLCSSKPSLHTNINCTPLVAAVVSRQVAVVRLLLQAGADTNIKVQLGAWSWDMGSGDEFRVGAGLAEPYAITWCAVEYFEATGAILQMLLQHISIDTCHNSRTLLHHAVLCGNTSAVETLLKCGSDIEYPFKTTQKNETRPVHMAARLGFPSILQQLIESGCDVNSRTKNNGETAQMICAKYKREECLRVLIAAGADLGSISSAGQSARSIAESNRWSLGFQQAVLDVIRAGTIPASSNPSVFSPLMFVAHSGDVHALKALIAREEIKLDEQDEKGFSAVMVTAMRGHIEAFRLLVYAGCDVKLTNKAGETAISLSKMNENSDMFEKVMIEFTLEKGNQNARGFYPLHYAARHGDLHAVKLLVSRGYDVNIPDGDERTPLMLAAREGNSQMCKVLISYGSLCDFENSKGETALSLARKHTEKEVECVILDELARMLVLGGGNVLKHTKGGRGGSHRKSLKMIVGGVLRWGNSRRRNVVCEDAGVGPSAKFERCRRKKGDANGAGVFRVVTVKNKEVHFVCDGGFEMAELWVRGIKIVTREARIQKND</sequence>
<name>A0ACB8XH10_ARCLA</name>
<dbReference type="Proteomes" id="UP001055879">
    <property type="component" value="Linkage Group LG18"/>
</dbReference>
<keyword evidence="2" id="KW-1185">Reference proteome</keyword>